<dbReference type="Proteomes" id="UP000001055">
    <property type="component" value="Unassembled WGS sequence"/>
</dbReference>
<dbReference type="EMBL" id="CH445343">
    <property type="protein sequence ID" value="EAT81122.1"/>
    <property type="molecule type" value="Genomic_DNA"/>
</dbReference>
<evidence type="ECO:0000313" key="3">
    <source>
        <dbReference type="Proteomes" id="UP000001055"/>
    </source>
</evidence>
<proteinExistence type="predicted"/>
<feature type="region of interest" description="Disordered" evidence="1">
    <location>
        <begin position="1"/>
        <end position="29"/>
    </location>
</feature>
<dbReference type="GeneID" id="5978565"/>
<dbReference type="InParanoid" id="Q0UA00"/>
<name>Q0UA00_PHANO</name>
<gene>
    <name evidence="2" type="ORF">SNOG_11414</name>
</gene>
<evidence type="ECO:0000256" key="1">
    <source>
        <dbReference type="SAM" id="MobiDB-lite"/>
    </source>
</evidence>
<protein>
    <submittedName>
        <fullName evidence="2">Uncharacterized protein</fullName>
    </submittedName>
</protein>
<sequence>MLSLNPIHPIHPSTTSLSYSSSDSPSYSTFPLSSPHFPILVTQDDAHEHYHARKNELRPGHMDVGLFAI</sequence>
<dbReference type="RefSeq" id="XP_001801657.1">
    <property type="nucleotide sequence ID" value="XM_001801605.1"/>
</dbReference>
<dbReference type="KEGG" id="pno:SNOG_11414"/>
<accession>Q0UA00</accession>
<feature type="compositionally biased region" description="Low complexity" evidence="1">
    <location>
        <begin position="12"/>
        <end position="29"/>
    </location>
</feature>
<organism evidence="2 3">
    <name type="scientific">Phaeosphaeria nodorum (strain SN15 / ATCC MYA-4574 / FGSC 10173)</name>
    <name type="common">Glume blotch fungus</name>
    <name type="synonym">Parastagonospora nodorum</name>
    <dbReference type="NCBI Taxonomy" id="321614"/>
    <lineage>
        <taxon>Eukaryota</taxon>
        <taxon>Fungi</taxon>
        <taxon>Dikarya</taxon>
        <taxon>Ascomycota</taxon>
        <taxon>Pezizomycotina</taxon>
        <taxon>Dothideomycetes</taxon>
        <taxon>Pleosporomycetidae</taxon>
        <taxon>Pleosporales</taxon>
        <taxon>Pleosporineae</taxon>
        <taxon>Phaeosphaeriaceae</taxon>
        <taxon>Parastagonospora</taxon>
    </lineage>
</organism>
<evidence type="ECO:0000313" key="2">
    <source>
        <dbReference type="EMBL" id="EAT81122.1"/>
    </source>
</evidence>
<dbReference type="AlphaFoldDB" id="Q0UA00"/>
<reference evidence="3" key="1">
    <citation type="journal article" date="2007" name="Plant Cell">
        <title>Dothideomycete-plant interactions illuminated by genome sequencing and EST analysis of the wheat pathogen Stagonospora nodorum.</title>
        <authorList>
            <person name="Hane J.K."/>
            <person name="Lowe R.G."/>
            <person name="Solomon P.S."/>
            <person name="Tan K.C."/>
            <person name="Schoch C.L."/>
            <person name="Spatafora J.W."/>
            <person name="Crous P.W."/>
            <person name="Kodira C."/>
            <person name="Birren B.W."/>
            <person name="Galagan J.E."/>
            <person name="Torriani S.F."/>
            <person name="McDonald B.A."/>
            <person name="Oliver R.P."/>
        </authorList>
    </citation>
    <scope>NUCLEOTIDE SEQUENCE [LARGE SCALE GENOMIC DNA]</scope>
    <source>
        <strain evidence="3">SN15 / ATCC MYA-4574 / FGSC 10173</strain>
    </source>
</reference>